<protein>
    <submittedName>
        <fullName evidence="1">Uncharacterized protein</fullName>
    </submittedName>
</protein>
<gene>
    <name evidence="1" type="ORF">L798_11491</name>
</gene>
<name>A0A067QXE3_ZOONE</name>
<organism evidence="1 2">
    <name type="scientific">Zootermopsis nevadensis</name>
    <name type="common">Dampwood termite</name>
    <dbReference type="NCBI Taxonomy" id="136037"/>
    <lineage>
        <taxon>Eukaryota</taxon>
        <taxon>Metazoa</taxon>
        <taxon>Ecdysozoa</taxon>
        <taxon>Arthropoda</taxon>
        <taxon>Hexapoda</taxon>
        <taxon>Insecta</taxon>
        <taxon>Pterygota</taxon>
        <taxon>Neoptera</taxon>
        <taxon>Polyneoptera</taxon>
        <taxon>Dictyoptera</taxon>
        <taxon>Blattodea</taxon>
        <taxon>Blattoidea</taxon>
        <taxon>Termitoidae</taxon>
        <taxon>Termopsidae</taxon>
        <taxon>Zootermopsis</taxon>
    </lineage>
</organism>
<keyword evidence="2" id="KW-1185">Reference proteome</keyword>
<dbReference type="EMBL" id="KK852859">
    <property type="protein sequence ID" value="KDR14851.1"/>
    <property type="molecule type" value="Genomic_DNA"/>
</dbReference>
<dbReference type="InParanoid" id="A0A067QXE3"/>
<dbReference type="Proteomes" id="UP000027135">
    <property type="component" value="Unassembled WGS sequence"/>
</dbReference>
<dbReference type="AlphaFoldDB" id="A0A067QXE3"/>
<evidence type="ECO:0000313" key="1">
    <source>
        <dbReference type="EMBL" id="KDR14851.1"/>
    </source>
</evidence>
<evidence type="ECO:0000313" key="2">
    <source>
        <dbReference type="Proteomes" id="UP000027135"/>
    </source>
</evidence>
<reference evidence="1 2" key="1">
    <citation type="journal article" date="2014" name="Nat. Commun.">
        <title>Molecular traces of alternative social organization in a termite genome.</title>
        <authorList>
            <person name="Terrapon N."/>
            <person name="Li C."/>
            <person name="Robertson H.M."/>
            <person name="Ji L."/>
            <person name="Meng X."/>
            <person name="Booth W."/>
            <person name="Chen Z."/>
            <person name="Childers C.P."/>
            <person name="Glastad K.M."/>
            <person name="Gokhale K."/>
            <person name="Gowin J."/>
            <person name="Gronenberg W."/>
            <person name="Hermansen R.A."/>
            <person name="Hu H."/>
            <person name="Hunt B.G."/>
            <person name="Huylmans A.K."/>
            <person name="Khalil S.M."/>
            <person name="Mitchell R.D."/>
            <person name="Munoz-Torres M.C."/>
            <person name="Mustard J.A."/>
            <person name="Pan H."/>
            <person name="Reese J.T."/>
            <person name="Scharf M.E."/>
            <person name="Sun F."/>
            <person name="Vogel H."/>
            <person name="Xiao J."/>
            <person name="Yang W."/>
            <person name="Yang Z."/>
            <person name="Yang Z."/>
            <person name="Zhou J."/>
            <person name="Zhu J."/>
            <person name="Brent C.S."/>
            <person name="Elsik C.G."/>
            <person name="Goodisman M.A."/>
            <person name="Liberles D.A."/>
            <person name="Roe R.M."/>
            <person name="Vargo E.L."/>
            <person name="Vilcinskas A."/>
            <person name="Wang J."/>
            <person name="Bornberg-Bauer E."/>
            <person name="Korb J."/>
            <person name="Zhang G."/>
            <person name="Liebig J."/>
        </authorList>
    </citation>
    <scope>NUCLEOTIDE SEQUENCE [LARGE SCALE GENOMIC DNA]</scope>
    <source>
        <tissue evidence="1">Whole organism</tissue>
    </source>
</reference>
<proteinExistence type="predicted"/>
<accession>A0A067QXE3</accession>
<sequence>MSTPLRNDPMWIEFEDHGFSGLTPYRGENTTYEGFMPVVDREYDFIGSVDRNFTKFVSKGMWAYYNIHHLYARFIAIKRHEGMPTYLEERYADSFRSDNYPVPSCAINRMYDGYSG</sequence>